<protein>
    <recommendedName>
        <fullName evidence="11">CFEM domain-containing protein</fullName>
    </recommendedName>
</protein>
<accession>A0AA38S100</accession>
<dbReference type="GO" id="GO:0098552">
    <property type="term" value="C:side of membrane"/>
    <property type="evidence" value="ECO:0007669"/>
    <property type="project" value="UniProtKB-KW"/>
</dbReference>
<evidence type="ECO:0000256" key="6">
    <source>
        <dbReference type="ARBA" id="ARBA00022729"/>
    </source>
</evidence>
<evidence type="ECO:0000256" key="8">
    <source>
        <dbReference type="ARBA" id="ARBA00023288"/>
    </source>
</evidence>
<dbReference type="AlphaFoldDB" id="A0AA38S100"/>
<keyword evidence="13" id="KW-1185">Reference proteome</keyword>
<comment type="similarity">
    <text evidence="3">Belongs to the RBT5 family.</text>
</comment>
<keyword evidence="6" id="KW-0732">Signal</keyword>
<feature type="region of interest" description="Disordered" evidence="9">
    <location>
        <begin position="256"/>
        <end position="282"/>
    </location>
</feature>
<keyword evidence="8" id="KW-0449">Lipoprotein</keyword>
<keyword evidence="5" id="KW-0325">Glycoprotein</keyword>
<evidence type="ECO:0000256" key="1">
    <source>
        <dbReference type="ARBA" id="ARBA00004589"/>
    </source>
</evidence>
<feature type="region of interest" description="Disordered" evidence="9">
    <location>
        <begin position="181"/>
        <end position="202"/>
    </location>
</feature>
<dbReference type="Proteomes" id="UP001174691">
    <property type="component" value="Unassembled WGS sequence"/>
</dbReference>
<dbReference type="InterPro" id="IPR008427">
    <property type="entry name" value="Extracellular_membr_CFEM_dom"/>
</dbReference>
<evidence type="ECO:0000256" key="9">
    <source>
        <dbReference type="SAM" id="MobiDB-lite"/>
    </source>
</evidence>
<evidence type="ECO:0000256" key="2">
    <source>
        <dbReference type="ARBA" id="ARBA00004613"/>
    </source>
</evidence>
<gene>
    <name evidence="12" type="ORF">NKR19_g1409</name>
</gene>
<dbReference type="EMBL" id="JANBVN010000013">
    <property type="protein sequence ID" value="KAJ9162309.1"/>
    <property type="molecule type" value="Genomic_DNA"/>
</dbReference>
<evidence type="ECO:0000313" key="13">
    <source>
        <dbReference type="Proteomes" id="UP001174691"/>
    </source>
</evidence>
<evidence type="ECO:0000313" key="12">
    <source>
        <dbReference type="EMBL" id="KAJ9162309.1"/>
    </source>
</evidence>
<dbReference type="Pfam" id="PF05730">
    <property type="entry name" value="CFEM"/>
    <property type="match status" value="1"/>
</dbReference>
<dbReference type="GO" id="GO:0005576">
    <property type="term" value="C:extracellular region"/>
    <property type="evidence" value="ECO:0007669"/>
    <property type="project" value="UniProtKB-SubCell"/>
</dbReference>
<keyword evidence="4" id="KW-0964">Secreted</keyword>
<evidence type="ECO:0000256" key="3">
    <source>
        <dbReference type="ARBA" id="ARBA00010031"/>
    </source>
</evidence>
<name>A0AA38S100_9PEZI</name>
<keyword evidence="5" id="KW-0336">GPI-anchor</keyword>
<feature type="transmembrane region" description="Helical" evidence="10">
    <location>
        <begin position="207"/>
        <end position="231"/>
    </location>
</feature>
<evidence type="ECO:0000256" key="5">
    <source>
        <dbReference type="ARBA" id="ARBA00022622"/>
    </source>
</evidence>
<proteinExistence type="inferred from homology"/>
<sequence>MFVRSIAPWAFVVPGIGAIGLRFLDAKPPGAPRGMLPRITGAPLPKTVELRLAKRQSTDDFRVPDCATSCLSSAVINHTNCELFEHLCTCDDENALQIYAAAEPCLDKACGYTNAADELLLTNLDVMYMLSKDCVTYLRTANTEITTSTKQPTSTAAPSTFVATKTESNGSVATVTAVINPTSSSSASSSSSSSSSDESSPELSKGAVAGIAVGATLGAILIIALIAYRIYRCISRRRTEPPKPGTAAVIAATTLHDPARPLSSGKTELPGQGKPKFSPATASTMPASALVASAGGVSPSTFNAILPTSSTTTTPSPPPLLTQHSAISRQGPQSQQPQLYQAVPSAQGGFVMVPVQPFSGGAVEIGGPGRDMGLVEVAAEFGQHELPVQMFSTGPYEMPVAKVG</sequence>
<keyword evidence="10" id="KW-0472">Membrane</keyword>
<keyword evidence="7" id="KW-1015">Disulfide bond</keyword>
<keyword evidence="10" id="KW-0812">Transmembrane</keyword>
<keyword evidence="10" id="KW-1133">Transmembrane helix</keyword>
<feature type="compositionally biased region" description="Low complexity" evidence="9">
    <location>
        <begin position="183"/>
        <end position="198"/>
    </location>
</feature>
<feature type="region of interest" description="Disordered" evidence="9">
    <location>
        <begin position="305"/>
        <end position="337"/>
    </location>
</feature>
<feature type="domain" description="CFEM" evidence="11">
    <location>
        <begin position="63"/>
        <end position="116"/>
    </location>
</feature>
<evidence type="ECO:0000256" key="7">
    <source>
        <dbReference type="ARBA" id="ARBA00023157"/>
    </source>
</evidence>
<organism evidence="12 13">
    <name type="scientific">Coniochaeta hoffmannii</name>
    <dbReference type="NCBI Taxonomy" id="91930"/>
    <lineage>
        <taxon>Eukaryota</taxon>
        <taxon>Fungi</taxon>
        <taxon>Dikarya</taxon>
        <taxon>Ascomycota</taxon>
        <taxon>Pezizomycotina</taxon>
        <taxon>Sordariomycetes</taxon>
        <taxon>Sordariomycetidae</taxon>
        <taxon>Coniochaetales</taxon>
        <taxon>Coniochaetaceae</taxon>
        <taxon>Coniochaeta</taxon>
    </lineage>
</organism>
<evidence type="ECO:0000259" key="11">
    <source>
        <dbReference type="Pfam" id="PF05730"/>
    </source>
</evidence>
<evidence type="ECO:0000256" key="4">
    <source>
        <dbReference type="ARBA" id="ARBA00022525"/>
    </source>
</evidence>
<reference evidence="12" key="1">
    <citation type="submission" date="2022-07" db="EMBL/GenBank/DDBJ databases">
        <title>Fungi with potential for degradation of polypropylene.</title>
        <authorList>
            <person name="Gostincar C."/>
        </authorList>
    </citation>
    <scope>NUCLEOTIDE SEQUENCE</scope>
    <source>
        <strain evidence="12">EXF-13287</strain>
    </source>
</reference>
<comment type="caution">
    <text evidence="12">The sequence shown here is derived from an EMBL/GenBank/DDBJ whole genome shotgun (WGS) entry which is preliminary data.</text>
</comment>
<comment type="subcellular location">
    <subcellularLocation>
        <location evidence="1">Membrane</location>
        <topology evidence="1">Lipid-anchor</topology>
        <topology evidence="1">GPI-anchor</topology>
    </subcellularLocation>
    <subcellularLocation>
        <location evidence="2">Secreted</location>
    </subcellularLocation>
</comment>
<feature type="compositionally biased region" description="Low complexity" evidence="9">
    <location>
        <begin position="305"/>
        <end position="314"/>
    </location>
</feature>
<evidence type="ECO:0000256" key="10">
    <source>
        <dbReference type="SAM" id="Phobius"/>
    </source>
</evidence>